<dbReference type="Proteomes" id="UP000694892">
    <property type="component" value="Chromosome 4L"/>
</dbReference>
<gene>
    <name evidence="2" type="ORF">XELAEV_18022430mg</name>
</gene>
<evidence type="ECO:0000256" key="1">
    <source>
        <dbReference type="SAM" id="MobiDB-lite"/>
    </source>
</evidence>
<organism evidence="2 3">
    <name type="scientific">Xenopus laevis</name>
    <name type="common">African clawed frog</name>
    <dbReference type="NCBI Taxonomy" id="8355"/>
    <lineage>
        <taxon>Eukaryota</taxon>
        <taxon>Metazoa</taxon>
        <taxon>Chordata</taxon>
        <taxon>Craniata</taxon>
        <taxon>Vertebrata</taxon>
        <taxon>Euteleostomi</taxon>
        <taxon>Amphibia</taxon>
        <taxon>Batrachia</taxon>
        <taxon>Anura</taxon>
        <taxon>Pipoidea</taxon>
        <taxon>Pipidae</taxon>
        <taxon>Xenopodinae</taxon>
        <taxon>Xenopus</taxon>
        <taxon>Xenopus</taxon>
    </lineage>
</organism>
<evidence type="ECO:0000313" key="2">
    <source>
        <dbReference type="EMBL" id="OCT84276.1"/>
    </source>
</evidence>
<feature type="region of interest" description="Disordered" evidence="1">
    <location>
        <begin position="171"/>
        <end position="191"/>
    </location>
</feature>
<sequence>EFLHTPHPETRRRDLERALKRSVALELHSCTLAEYHGLKHIPRGLRVHLCPTLFSENSEFCKKFEGILNKCSLDIITITIEYIQKELVTVSEQVSTIEAQLTHLSNREEDFASLKAQIDKTVLRFREETEECKRRKFVRDAEDYVNALVYRWTPGQAYVAPPFYRNQIAGARRSREPQGDRGAQQLRARHE</sequence>
<dbReference type="AlphaFoldDB" id="A0A974D4N7"/>
<feature type="non-terminal residue" evidence="2">
    <location>
        <position position="1"/>
    </location>
</feature>
<dbReference type="EMBL" id="CM004472">
    <property type="protein sequence ID" value="OCT84276.1"/>
    <property type="molecule type" value="Genomic_DNA"/>
</dbReference>
<name>A0A974D4N7_XENLA</name>
<accession>A0A974D4N7</accession>
<evidence type="ECO:0000313" key="3">
    <source>
        <dbReference type="Proteomes" id="UP000694892"/>
    </source>
</evidence>
<proteinExistence type="predicted"/>
<dbReference type="OMA" id="SCTLAEY"/>
<protein>
    <submittedName>
        <fullName evidence="2">Uncharacterized protein</fullName>
    </submittedName>
</protein>
<reference evidence="3" key="1">
    <citation type="journal article" date="2016" name="Nature">
        <title>Genome evolution in the allotetraploid frog Xenopus laevis.</title>
        <authorList>
            <person name="Session A.M."/>
            <person name="Uno Y."/>
            <person name="Kwon T."/>
            <person name="Chapman J.A."/>
            <person name="Toyoda A."/>
            <person name="Takahashi S."/>
            <person name="Fukui A."/>
            <person name="Hikosaka A."/>
            <person name="Suzuki A."/>
            <person name="Kondo M."/>
            <person name="van Heeringen S.J."/>
            <person name="Quigley I."/>
            <person name="Heinz S."/>
            <person name="Ogino H."/>
            <person name="Ochi H."/>
            <person name="Hellsten U."/>
            <person name="Lyons J.B."/>
            <person name="Simakov O."/>
            <person name="Putnam N."/>
            <person name="Stites J."/>
            <person name="Kuroki Y."/>
            <person name="Tanaka T."/>
            <person name="Michiue T."/>
            <person name="Watanabe M."/>
            <person name="Bogdanovic O."/>
            <person name="Lister R."/>
            <person name="Georgiou G."/>
            <person name="Paranjpe S.S."/>
            <person name="van Kruijsbergen I."/>
            <person name="Shu S."/>
            <person name="Carlson J."/>
            <person name="Kinoshita T."/>
            <person name="Ohta Y."/>
            <person name="Mawaribuchi S."/>
            <person name="Jenkins J."/>
            <person name="Grimwood J."/>
            <person name="Schmutz J."/>
            <person name="Mitros T."/>
            <person name="Mozaffari S.V."/>
            <person name="Suzuki Y."/>
            <person name="Haramoto Y."/>
            <person name="Yamamoto T.S."/>
            <person name="Takagi C."/>
            <person name="Heald R."/>
            <person name="Miller K."/>
            <person name="Haudenschild C."/>
            <person name="Kitzman J."/>
            <person name="Nakayama T."/>
            <person name="Izutsu Y."/>
            <person name="Robert J."/>
            <person name="Fortriede J."/>
            <person name="Burns K."/>
            <person name="Lotay V."/>
            <person name="Karimi K."/>
            <person name="Yasuoka Y."/>
            <person name="Dichmann D.S."/>
            <person name="Flajnik M.F."/>
            <person name="Houston D.W."/>
            <person name="Shendure J."/>
            <person name="DuPasquier L."/>
            <person name="Vize P.D."/>
            <person name="Zorn A.M."/>
            <person name="Ito M."/>
            <person name="Marcotte E.M."/>
            <person name="Wallingford J.B."/>
            <person name="Ito Y."/>
            <person name="Asashima M."/>
            <person name="Ueno N."/>
            <person name="Matsuda Y."/>
            <person name="Veenstra G.J."/>
            <person name="Fujiyama A."/>
            <person name="Harland R.M."/>
            <person name="Taira M."/>
            <person name="Rokhsar D.S."/>
        </authorList>
    </citation>
    <scope>NUCLEOTIDE SEQUENCE [LARGE SCALE GENOMIC DNA]</scope>
    <source>
        <strain evidence="3">J</strain>
    </source>
</reference>